<evidence type="ECO:0000313" key="3">
    <source>
        <dbReference type="Proteomes" id="UP000674416"/>
    </source>
</evidence>
<dbReference type="Proteomes" id="UP000674416">
    <property type="component" value="Unassembled WGS sequence"/>
</dbReference>
<organism evidence="2 3">
    <name type="scientific">Bacillus capparidis</name>
    <dbReference type="NCBI Taxonomy" id="1840411"/>
    <lineage>
        <taxon>Bacteria</taxon>
        <taxon>Bacillati</taxon>
        <taxon>Bacillota</taxon>
        <taxon>Bacilli</taxon>
        <taxon>Bacillales</taxon>
        <taxon>Bacillaceae</taxon>
        <taxon>Bacillus</taxon>
    </lineage>
</organism>
<proteinExistence type="predicted"/>
<dbReference type="EMBL" id="JAFDST010000002">
    <property type="protein sequence ID" value="MBP1081245.1"/>
    <property type="molecule type" value="Genomic_DNA"/>
</dbReference>
<feature type="domain" description="ABC-type glycine betaine transport system substrate-binding" evidence="1">
    <location>
        <begin position="4"/>
        <end position="102"/>
    </location>
</feature>
<evidence type="ECO:0000259" key="1">
    <source>
        <dbReference type="Pfam" id="PF04069"/>
    </source>
</evidence>
<dbReference type="InterPro" id="IPR007210">
    <property type="entry name" value="ABC_Gly_betaine_transp_sub-bd"/>
</dbReference>
<protein>
    <submittedName>
        <fullName evidence="2">Osmoprotectant transport system substrate-binding protein</fullName>
    </submittedName>
</protein>
<keyword evidence="3" id="KW-1185">Reference proteome</keyword>
<dbReference type="SUPFAM" id="SSF53850">
    <property type="entry name" value="Periplasmic binding protein-like II"/>
    <property type="match status" value="1"/>
</dbReference>
<reference evidence="2 3" key="1">
    <citation type="submission" date="2021-01" db="EMBL/GenBank/DDBJ databases">
        <title>Genomic Encyclopedia of Type Strains, Phase IV (KMG-IV): sequencing the most valuable type-strain genomes for metagenomic binning, comparative biology and taxonomic classification.</title>
        <authorList>
            <person name="Goeker M."/>
        </authorList>
    </citation>
    <scope>NUCLEOTIDE SEQUENCE [LARGE SCALE GENOMIC DNA]</scope>
    <source>
        <strain evidence="2 3">DSM 103394</strain>
    </source>
</reference>
<name>A0ABS4CUI9_9BACI</name>
<dbReference type="Pfam" id="PF04069">
    <property type="entry name" value="OpuAC"/>
    <property type="match status" value="1"/>
</dbReference>
<comment type="caution">
    <text evidence="2">The sequence shown here is derived from an EMBL/GenBank/DDBJ whole genome shotgun (WGS) entry which is preliminary data.</text>
</comment>
<evidence type="ECO:0000313" key="2">
    <source>
        <dbReference type="EMBL" id="MBP1081245.1"/>
    </source>
</evidence>
<gene>
    <name evidence="2" type="ORF">JOC74_001738</name>
</gene>
<dbReference type="Gene3D" id="3.40.190.10">
    <property type="entry name" value="Periplasmic binding protein-like II"/>
    <property type="match status" value="1"/>
</dbReference>
<sequence length="108" mass="12273">MQIGLVYDALDTNKMDVALAYTTDGRISAYNLKVLEDDKKFFPPYDASPVISADLLKEHPELGDILQRLIGKIDTETMQKLNYEADGKLREPAVIAEEFLKKNSYFEN</sequence>
<accession>A0ABS4CUI9</accession>